<comment type="caution">
    <text evidence="4">The sequence shown here is derived from an EMBL/GenBank/DDBJ whole genome shotgun (WGS) entry which is preliminary data.</text>
</comment>
<evidence type="ECO:0000256" key="2">
    <source>
        <dbReference type="ARBA" id="ARBA00022741"/>
    </source>
</evidence>
<reference evidence="4" key="1">
    <citation type="submission" date="2022-02" db="EMBL/GenBank/DDBJ databases">
        <authorList>
            <person name="Leng L."/>
        </authorList>
    </citation>
    <scope>NUCLEOTIDE SEQUENCE</scope>
    <source>
        <strain evidence="4">JI</strain>
    </source>
</reference>
<dbReference type="PANTHER" id="PTHR42939">
    <property type="entry name" value="ABC TRANSPORTER ATP-BINDING PROTEIN ALBC-RELATED"/>
    <property type="match status" value="1"/>
</dbReference>
<dbReference type="InterPro" id="IPR027417">
    <property type="entry name" value="P-loop_NTPase"/>
</dbReference>
<dbReference type="AlphaFoldDB" id="A0A9X4JW29"/>
<dbReference type="SUPFAM" id="SSF52540">
    <property type="entry name" value="P-loop containing nucleoside triphosphate hydrolases"/>
    <property type="match status" value="1"/>
</dbReference>
<evidence type="ECO:0008006" key="6">
    <source>
        <dbReference type="Google" id="ProtNLM"/>
    </source>
</evidence>
<dbReference type="EMBL" id="JAKOAV010000013">
    <property type="protein sequence ID" value="MDF9408383.1"/>
    <property type="molecule type" value="Genomic_DNA"/>
</dbReference>
<organism evidence="4 5">
    <name type="scientific">Pelotomaculum isophthalicicum JI</name>
    <dbReference type="NCBI Taxonomy" id="947010"/>
    <lineage>
        <taxon>Bacteria</taxon>
        <taxon>Bacillati</taxon>
        <taxon>Bacillota</taxon>
        <taxon>Clostridia</taxon>
        <taxon>Eubacteriales</taxon>
        <taxon>Desulfotomaculaceae</taxon>
        <taxon>Pelotomaculum</taxon>
    </lineage>
</organism>
<dbReference type="GO" id="GO:0005524">
    <property type="term" value="F:ATP binding"/>
    <property type="evidence" value="ECO:0007669"/>
    <property type="project" value="UniProtKB-KW"/>
</dbReference>
<dbReference type="RefSeq" id="WP_277443705.1">
    <property type="nucleotide sequence ID" value="NZ_JAKOAV010000013.1"/>
</dbReference>
<dbReference type="PANTHER" id="PTHR42939:SF1">
    <property type="entry name" value="ABC TRANSPORTER ATP-BINDING PROTEIN ALBC-RELATED"/>
    <property type="match status" value="1"/>
</dbReference>
<evidence type="ECO:0000313" key="4">
    <source>
        <dbReference type="EMBL" id="MDF9408383.1"/>
    </source>
</evidence>
<keyword evidence="1" id="KW-0813">Transport</keyword>
<evidence type="ECO:0000313" key="5">
    <source>
        <dbReference type="Proteomes" id="UP001154312"/>
    </source>
</evidence>
<keyword evidence="2" id="KW-0547">Nucleotide-binding</keyword>
<gene>
    <name evidence="4" type="ORF">L7E55_08435</name>
</gene>
<protein>
    <recommendedName>
        <fullName evidence="6">ABC transporter ATP-binding protein</fullName>
    </recommendedName>
</protein>
<dbReference type="Proteomes" id="UP001154312">
    <property type="component" value="Unassembled WGS sequence"/>
</dbReference>
<dbReference type="Gene3D" id="3.40.50.300">
    <property type="entry name" value="P-loop containing nucleotide triphosphate hydrolases"/>
    <property type="match status" value="1"/>
</dbReference>
<accession>A0A9X4JW29</accession>
<dbReference type="InterPro" id="IPR051782">
    <property type="entry name" value="ABC_Transporter_VariousFunc"/>
</dbReference>
<sequence>MKSGNNATNLLTIKNLKDLIKELKDEGKTLFVSTHLLDPIENICSRIIVLKRGKIIADGSLEKLRSRLGEEQASLEEVFLGVTADA</sequence>
<evidence type="ECO:0000256" key="3">
    <source>
        <dbReference type="ARBA" id="ARBA00022840"/>
    </source>
</evidence>
<keyword evidence="3" id="KW-0067">ATP-binding</keyword>
<keyword evidence="5" id="KW-1185">Reference proteome</keyword>
<proteinExistence type="predicted"/>
<name>A0A9X4JW29_9FIRM</name>
<evidence type="ECO:0000256" key="1">
    <source>
        <dbReference type="ARBA" id="ARBA00022448"/>
    </source>
</evidence>